<reference evidence="2" key="2">
    <citation type="submission" date="2022-10" db="EMBL/GenBank/DDBJ databases">
        <authorList>
            <consortium name="ENA_rothamsted_submissions"/>
            <consortium name="culmorum"/>
            <person name="King R."/>
        </authorList>
    </citation>
    <scope>NUCLEOTIDE SEQUENCE</scope>
</reference>
<feature type="region of interest" description="Disordered" evidence="1">
    <location>
        <begin position="113"/>
        <end position="136"/>
    </location>
</feature>
<organism evidence="2 3">
    <name type="scientific">Diatraea saccharalis</name>
    <name type="common">sugarcane borer</name>
    <dbReference type="NCBI Taxonomy" id="40085"/>
    <lineage>
        <taxon>Eukaryota</taxon>
        <taxon>Metazoa</taxon>
        <taxon>Ecdysozoa</taxon>
        <taxon>Arthropoda</taxon>
        <taxon>Hexapoda</taxon>
        <taxon>Insecta</taxon>
        <taxon>Pterygota</taxon>
        <taxon>Neoptera</taxon>
        <taxon>Endopterygota</taxon>
        <taxon>Lepidoptera</taxon>
        <taxon>Glossata</taxon>
        <taxon>Ditrysia</taxon>
        <taxon>Pyraloidea</taxon>
        <taxon>Crambidae</taxon>
        <taxon>Crambinae</taxon>
        <taxon>Diatraea</taxon>
    </lineage>
</organism>
<feature type="compositionally biased region" description="Polar residues" evidence="1">
    <location>
        <begin position="291"/>
        <end position="305"/>
    </location>
</feature>
<dbReference type="OrthoDB" id="21128at2759"/>
<evidence type="ECO:0000313" key="2">
    <source>
        <dbReference type="EMBL" id="CAG9784708.1"/>
    </source>
</evidence>
<accession>A0A9N9QWC9</accession>
<proteinExistence type="predicted"/>
<keyword evidence="3" id="KW-1185">Reference proteome</keyword>
<dbReference type="Proteomes" id="UP001153714">
    <property type="component" value="Chromosome 12"/>
</dbReference>
<evidence type="ECO:0000313" key="3">
    <source>
        <dbReference type="Proteomes" id="UP001153714"/>
    </source>
</evidence>
<protein>
    <submittedName>
        <fullName evidence="2">Uncharacterized protein</fullName>
    </submittedName>
</protein>
<name>A0A9N9QWC9_9NEOP</name>
<sequence>MNRVLCDEKMFLRRTKSLCQFSGTFTTKATGTSKNVCTEKRSRTASESSVEAYVVHRTDSETSLEEHDVNSSSIGVGKLTHLEHKMDQLSDLFMEQCRILAAIKEEIQNSREVIEKSSEMSRQLEESDTSDEETANSRARTLLDAIQVKQTRPTNVAREMKDAFARFLQSDELAERVAVTTAAAVREAVRGCVQREVAAVYLPLLQRAHRRLHAHAIRALEDAFAELEEHTSRSSHRMYRASRQLRRALERHQRAASAPQQIQSLQRTAERILDNEMNQWRQKILECIPTEGSSESDGRSASPTLSVEYPAYGPVSPTQPADPEHSVIDQLVNIKCSIYEYWYSSQVNRVKWSGSFSDALLTGKNI</sequence>
<feature type="compositionally biased region" description="Basic and acidic residues" evidence="1">
    <location>
        <begin position="113"/>
        <end position="125"/>
    </location>
</feature>
<reference evidence="2" key="1">
    <citation type="submission" date="2021-12" db="EMBL/GenBank/DDBJ databases">
        <authorList>
            <person name="King R."/>
        </authorList>
    </citation>
    <scope>NUCLEOTIDE SEQUENCE</scope>
</reference>
<gene>
    <name evidence="2" type="ORF">DIATSA_LOCUS2784</name>
</gene>
<dbReference type="AlphaFoldDB" id="A0A9N9QWC9"/>
<dbReference type="EMBL" id="OU893343">
    <property type="protein sequence ID" value="CAG9784708.1"/>
    <property type="molecule type" value="Genomic_DNA"/>
</dbReference>
<evidence type="ECO:0000256" key="1">
    <source>
        <dbReference type="SAM" id="MobiDB-lite"/>
    </source>
</evidence>
<feature type="region of interest" description="Disordered" evidence="1">
    <location>
        <begin position="290"/>
        <end position="323"/>
    </location>
</feature>